<dbReference type="PROSITE" id="PS51186">
    <property type="entry name" value="GNAT"/>
    <property type="match status" value="1"/>
</dbReference>
<gene>
    <name evidence="2" type="ORF">K505DRAFT_299222</name>
</gene>
<keyword evidence="3" id="KW-1185">Reference proteome</keyword>
<evidence type="ECO:0000313" key="2">
    <source>
        <dbReference type="EMBL" id="KAF2796993.1"/>
    </source>
</evidence>
<dbReference type="GO" id="GO:0016747">
    <property type="term" value="F:acyltransferase activity, transferring groups other than amino-acyl groups"/>
    <property type="evidence" value="ECO:0007669"/>
    <property type="project" value="InterPro"/>
</dbReference>
<sequence>MPLRPARYSDITTLATLCSASFFDEDLFGQVMHPRRHEFPDDPALYWHQHIQNLWFDWRNQPFVAVMRDEKDGQEKIVGVAVWQRQGEGGKNMALSNVDPRNLALPFVKLIHRLTSLLYPNRALDASKANLLSLSVPYSKHHWDGERQENWYLSLLAVHPDYQGKGFGRELVEWGLQQAQKENVHASVMSSEGNDAFYLRSGFEQVVGNATEGEGNPLAGIKGGSILFKYPKRS</sequence>
<proteinExistence type="predicted"/>
<dbReference type="AlphaFoldDB" id="A0A6A6XLK5"/>
<keyword evidence="2" id="KW-0808">Transferase</keyword>
<dbReference type="InterPro" id="IPR000182">
    <property type="entry name" value="GNAT_dom"/>
</dbReference>
<dbReference type="Gene3D" id="3.40.630.30">
    <property type="match status" value="1"/>
</dbReference>
<dbReference type="InterPro" id="IPR016181">
    <property type="entry name" value="Acyl_CoA_acyltransferase"/>
</dbReference>
<dbReference type="EMBL" id="MU001817">
    <property type="protein sequence ID" value="KAF2796993.1"/>
    <property type="molecule type" value="Genomic_DNA"/>
</dbReference>
<dbReference type="PANTHER" id="PTHR42791:SF16">
    <property type="entry name" value="N-ACETYLTRANSFERASE DOMAIN-CONTAINING PROTEIN"/>
    <property type="match status" value="1"/>
</dbReference>
<reference evidence="2" key="1">
    <citation type="journal article" date="2020" name="Stud. Mycol.">
        <title>101 Dothideomycetes genomes: a test case for predicting lifestyles and emergence of pathogens.</title>
        <authorList>
            <person name="Haridas S."/>
            <person name="Albert R."/>
            <person name="Binder M."/>
            <person name="Bloem J."/>
            <person name="Labutti K."/>
            <person name="Salamov A."/>
            <person name="Andreopoulos B."/>
            <person name="Baker S."/>
            <person name="Barry K."/>
            <person name="Bills G."/>
            <person name="Bluhm B."/>
            <person name="Cannon C."/>
            <person name="Castanera R."/>
            <person name="Culley D."/>
            <person name="Daum C."/>
            <person name="Ezra D."/>
            <person name="Gonzalez J."/>
            <person name="Henrissat B."/>
            <person name="Kuo A."/>
            <person name="Liang C."/>
            <person name="Lipzen A."/>
            <person name="Lutzoni F."/>
            <person name="Magnuson J."/>
            <person name="Mondo S."/>
            <person name="Nolan M."/>
            <person name="Ohm R."/>
            <person name="Pangilinan J."/>
            <person name="Park H.-J."/>
            <person name="Ramirez L."/>
            <person name="Alfaro M."/>
            <person name="Sun H."/>
            <person name="Tritt A."/>
            <person name="Yoshinaga Y."/>
            <person name="Zwiers L.-H."/>
            <person name="Turgeon B."/>
            <person name="Goodwin S."/>
            <person name="Spatafora J."/>
            <person name="Crous P."/>
            <person name="Grigoriev I."/>
        </authorList>
    </citation>
    <scope>NUCLEOTIDE SEQUENCE</scope>
    <source>
        <strain evidence="2">CBS 109.77</strain>
    </source>
</reference>
<dbReference type="OrthoDB" id="2115692at2759"/>
<feature type="domain" description="N-acetyltransferase" evidence="1">
    <location>
        <begin position="151"/>
        <end position="233"/>
    </location>
</feature>
<name>A0A6A6XLK5_9PLEO</name>
<dbReference type="CDD" id="cd04301">
    <property type="entry name" value="NAT_SF"/>
    <property type="match status" value="1"/>
</dbReference>
<dbReference type="Proteomes" id="UP000799757">
    <property type="component" value="Unassembled WGS sequence"/>
</dbReference>
<protein>
    <submittedName>
        <fullName evidence="2">Acyl-CoA N-acyltransferase</fullName>
    </submittedName>
</protein>
<dbReference type="InterPro" id="IPR052523">
    <property type="entry name" value="Trichothecene_AcTrans"/>
</dbReference>
<accession>A0A6A6XLK5</accession>
<dbReference type="PANTHER" id="PTHR42791">
    <property type="entry name" value="GNAT FAMILY ACETYLTRANSFERASE"/>
    <property type="match status" value="1"/>
</dbReference>
<dbReference type="SUPFAM" id="SSF55729">
    <property type="entry name" value="Acyl-CoA N-acyltransferases (Nat)"/>
    <property type="match status" value="1"/>
</dbReference>
<evidence type="ECO:0000313" key="3">
    <source>
        <dbReference type="Proteomes" id="UP000799757"/>
    </source>
</evidence>
<dbReference type="Pfam" id="PF13673">
    <property type="entry name" value="Acetyltransf_10"/>
    <property type="match status" value="1"/>
</dbReference>
<organism evidence="2 3">
    <name type="scientific">Melanomma pulvis-pyrius CBS 109.77</name>
    <dbReference type="NCBI Taxonomy" id="1314802"/>
    <lineage>
        <taxon>Eukaryota</taxon>
        <taxon>Fungi</taxon>
        <taxon>Dikarya</taxon>
        <taxon>Ascomycota</taxon>
        <taxon>Pezizomycotina</taxon>
        <taxon>Dothideomycetes</taxon>
        <taxon>Pleosporomycetidae</taxon>
        <taxon>Pleosporales</taxon>
        <taxon>Melanommataceae</taxon>
        <taxon>Melanomma</taxon>
    </lineage>
</organism>
<keyword evidence="2" id="KW-0012">Acyltransferase</keyword>
<evidence type="ECO:0000259" key="1">
    <source>
        <dbReference type="PROSITE" id="PS51186"/>
    </source>
</evidence>